<proteinExistence type="predicted"/>
<keyword evidence="3" id="KW-1185">Reference proteome</keyword>
<dbReference type="EMBL" id="BLVO01000016">
    <property type="protein sequence ID" value="GFM34850.1"/>
    <property type="molecule type" value="Genomic_DNA"/>
</dbReference>
<feature type="chain" id="PRO_5029651341" evidence="1">
    <location>
        <begin position="27"/>
        <end position="137"/>
    </location>
</feature>
<comment type="caution">
    <text evidence="2">The sequence shown here is derived from an EMBL/GenBank/DDBJ whole genome shotgun (WGS) entry which is preliminary data.</text>
</comment>
<gene>
    <name evidence="2" type="ORF">DSM101010T_32150</name>
</gene>
<dbReference type="AlphaFoldDB" id="A0A7J0BMD7"/>
<dbReference type="Proteomes" id="UP000503840">
    <property type="component" value="Unassembled WGS sequence"/>
</dbReference>
<feature type="signal peptide" evidence="1">
    <location>
        <begin position="1"/>
        <end position="26"/>
    </location>
</feature>
<evidence type="ECO:0000313" key="2">
    <source>
        <dbReference type="EMBL" id="GFM34850.1"/>
    </source>
</evidence>
<keyword evidence="1" id="KW-0732">Signal</keyword>
<evidence type="ECO:0000256" key="1">
    <source>
        <dbReference type="SAM" id="SignalP"/>
    </source>
</evidence>
<sequence length="137" mass="15166">MLLHRLVSVVAIALAVAFAVPDLAHATKAEDKAMTKEVLNEAKARYDAFETIAKAWKKAPQGTAEADALVQKGADALSALEGYVEEKLAVFESREAWYAQQGKDYKQGLDFMKGNIKKLKEYLNGARDSEFYQNLNP</sequence>
<organism evidence="2 3">
    <name type="scientific">Desulfovibrio subterraneus</name>
    <dbReference type="NCBI Taxonomy" id="2718620"/>
    <lineage>
        <taxon>Bacteria</taxon>
        <taxon>Pseudomonadati</taxon>
        <taxon>Thermodesulfobacteriota</taxon>
        <taxon>Desulfovibrionia</taxon>
        <taxon>Desulfovibrionales</taxon>
        <taxon>Desulfovibrionaceae</taxon>
        <taxon>Desulfovibrio</taxon>
    </lineage>
</organism>
<evidence type="ECO:0000313" key="3">
    <source>
        <dbReference type="Proteomes" id="UP000503840"/>
    </source>
</evidence>
<dbReference type="RefSeq" id="WP_174406500.1">
    <property type="nucleotide sequence ID" value="NZ_BLVO01000016.1"/>
</dbReference>
<protein>
    <submittedName>
        <fullName evidence="2">Uncharacterized protein</fullName>
    </submittedName>
</protein>
<reference evidence="2 3" key="1">
    <citation type="submission" date="2020-05" db="EMBL/GenBank/DDBJ databases">
        <title>Draft genome sequence of Desulfovibrio sp. strain HN2T.</title>
        <authorList>
            <person name="Ueno A."/>
            <person name="Tamazawa S."/>
            <person name="Tamamura S."/>
            <person name="Murakami T."/>
            <person name="Kiyama T."/>
            <person name="Inomata H."/>
            <person name="Amano Y."/>
            <person name="Miyakawa K."/>
            <person name="Tamaki H."/>
            <person name="Naganuma T."/>
            <person name="Kaneko K."/>
        </authorList>
    </citation>
    <scope>NUCLEOTIDE SEQUENCE [LARGE SCALE GENOMIC DNA]</scope>
    <source>
        <strain evidence="2 3">HN2</strain>
    </source>
</reference>
<name>A0A7J0BMD7_9BACT</name>
<accession>A0A7J0BMD7</accession>